<protein>
    <submittedName>
        <fullName evidence="1">Uncharacterized protein</fullName>
    </submittedName>
</protein>
<dbReference type="AlphaFoldDB" id="A0A8J5VUB9"/>
<evidence type="ECO:0000313" key="2">
    <source>
        <dbReference type="Proteomes" id="UP000729402"/>
    </source>
</evidence>
<dbReference type="Proteomes" id="UP000729402">
    <property type="component" value="Unassembled WGS sequence"/>
</dbReference>
<sequence>MAGKGGGDWGKGSAQLSRAVACSDATRACMWRSREVGDPASARREWAGATGWGLSESWPRGTGQRVNPLCNCAWHGTAAGRPACALRGRQVADMRRARQGTAGAGCAMDEAAGRAAWWVATAGQGRWGGRAT</sequence>
<proteinExistence type="predicted"/>
<reference evidence="1" key="2">
    <citation type="submission" date="2021-02" db="EMBL/GenBank/DDBJ databases">
        <authorList>
            <person name="Kimball J.A."/>
            <person name="Haas M.W."/>
            <person name="Macchietto M."/>
            <person name="Kono T."/>
            <person name="Duquette J."/>
            <person name="Shao M."/>
        </authorList>
    </citation>
    <scope>NUCLEOTIDE SEQUENCE</scope>
    <source>
        <tissue evidence="1">Fresh leaf tissue</tissue>
    </source>
</reference>
<accession>A0A8J5VUB9</accession>
<organism evidence="1 2">
    <name type="scientific">Zizania palustris</name>
    <name type="common">Northern wild rice</name>
    <dbReference type="NCBI Taxonomy" id="103762"/>
    <lineage>
        <taxon>Eukaryota</taxon>
        <taxon>Viridiplantae</taxon>
        <taxon>Streptophyta</taxon>
        <taxon>Embryophyta</taxon>
        <taxon>Tracheophyta</taxon>
        <taxon>Spermatophyta</taxon>
        <taxon>Magnoliopsida</taxon>
        <taxon>Liliopsida</taxon>
        <taxon>Poales</taxon>
        <taxon>Poaceae</taxon>
        <taxon>BOP clade</taxon>
        <taxon>Oryzoideae</taxon>
        <taxon>Oryzeae</taxon>
        <taxon>Zizaniinae</taxon>
        <taxon>Zizania</taxon>
    </lineage>
</organism>
<reference evidence="1" key="1">
    <citation type="journal article" date="2021" name="bioRxiv">
        <title>Whole Genome Assembly and Annotation of Northern Wild Rice, Zizania palustris L., Supports a Whole Genome Duplication in the Zizania Genus.</title>
        <authorList>
            <person name="Haas M."/>
            <person name="Kono T."/>
            <person name="Macchietto M."/>
            <person name="Millas R."/>
            <person name="McGilp L."/>
            <person name="Shao M."/>
            <person name="Duquette J."/>
            <person name="Hirsch C.N."/>
            <person name="Kimball J."/>
        </authorList>
    </citation>
    <scope>NUCLEOTIDE SEQUENCE</scope>
    <source>
        <tissue evidence="1">Fresh leaf tissue</tissue>
    </source>
</reference>
<evidence type="ECO:0000313" key="1">
    <source>
        <dbReference type="EMBL" id="KAG8071821.1"/>
    </source>
</evidence>
<comment type="caution">
    <text evidence="1">The sequence shown here is derived from an EMBL/GenBank/DDBJ whole genome shotgun (WGS) entry which is preliminary data.</text>
</comment>
<dbReference type="EMBL" id="JAAALK010000283">
    <property type="protein sequence ID" value="KAG8071821.1"/>
    <property type="molecule type" value="Genomic_DNA"/>
</dbReference>
<gene>
    <name evidence="1" type="ORF">GUJ93_ZPchr0006g45414</name>
</gene>
<name>A0A8J5VUB9_ZIZPA</name>
<keyword evidence="2" id="KW-1185">Reference proteome</keyword>